<keyword evidence="4" id="KW-1185">Reference proteome</keyword>
<name>A0AAN6YFU5_9PEZI</name>
<protein>
    <submittedName>
        <fullName evidence="3">Uncharacterized protein</fullName>
    </submittedName>
</protein>
<feature type="compositionally biased region" description="Low complexity" evidence="2">
    <location>
        <begin position="315"/>
        <end position="343"/>
    </location>
</feature>
<organism evidence="3 4">
    <name type="scientific">Rhypophila decipiens</name>
    <dbReference type="NCBI Taxonomy" id="261697"/>
    <lineage>
        <taxon>Eukaryota</taxon>
        <taxon>Fungi</taxon>
        <taxon>Dikarya</taxon>
        <taxon>Ascomycota</taxon>
        <taxon>Pezizomycotina</taxon>
        <taxon>Sordariomycetes</taxon>
        <taxon>Sordariomycetidae</taxon>
        <taxon>Sordariales</taxon>
        <taxon>Naviculisporaceae</taxon>
        <taxon>Rhypophila</taxon>
    </lineage>
</organism>
<comment type="caution">
    <text evidence="3">The sequence shown here is derived from an EMBL/GenBank/DDBJ whole genome shotgun (WGS) entry which is preliminary data.</text>
</comment>
<evidence type="ECO:0000256" key="2">
    <source>
        <dbReference type="SAM" id="MobiDB-lite"/>
    </source>
</evidence>
<feature type="compositionally biased region" description="Low complexity" evidence="2">
    <location>
        <begin position="385"/>
        <end position="399"/>
    </location>
</feature>
<feature type="region of interest" description="Disordered" evidence="2">
    <location>
        <begin position="489"/>
        <end position="531"/>
    </location>
</feature>
<dbReference type="EMBL" id="MU858075">
    <property type="protein sequence ID" value="KAK4215852.1"/>
    <property type="molecule type" value="Genomic_DNA"/>
</dbReference>
<accession>A0AAN6YFU5</accession>
<keyword evidence="1" id="KW-0175">Coiled coil</keyword>
<feature type="compositionally biased region" description="Low complexity" evidence="2">
    <location>
        <begin position="496"/>
        <end position="511"/>
    </location>
</feature>
<gene>
    <name evidence="3" type="ORF">QBC37DRAFT_280811</name>
</gene>
<feature type="compositionally biased region" description="Basic and acidic residues" evidence="2">
    <location>
        <begin position="512"/>
        <end position="531"/>
    </location>
</feature>
<feature type="compositionally biased region" description="Low complexity" evidence="2">
    <location>
        <begin position="229"/>
        <end position="240"/>
    </location>
</feature>
<feature type="coiled-coil region" evidence="1">
    <location>
        <begin position="140"/>
        <end position="192"/>
    </location>
</feature>
<reference evidence="3" key="1">
    <citation type="journal article" date="2023" name="Mol. Phylogenet. Evol.">
        <title>Genome-scale phylogeny and comparative genomics of the fungal order Sordariales.</title>
        <authorList>
            <person name="Hensen N."/>
            <person name="Bonometti L."/>
            <person name="Westerberg I."/>
            <person name="Brannstrom I.O."/>
            <person name="Guillou S."/>
            <person name="Cros-Aarteil S."/>
            <person name="Calhoun S."/>
            <person name="Haridas S."/>
            <person name="Kuo A."/>
            <person name="Mondo S."/>
            <person name="Pangilinan J."/>
            <person name="Riley R."/>
            <person name="LaButti K."/>
            <person name="Andreopoulos B."/>
            <person name="Lipzen A."/>
            <person name="Chen C."/>
            <person name="Yan M."/>
            <person name="Daum C."/>
            <person name="Ng V."/>
            <person name="Clum A."/>
            <person name="Steindorff A."/>
            <person name="Ohm R.A."/>
            <person name="Martin F."/>
            <person name="Silar P."/>
            <person name="Natvig D.O."/>
            <person name="Lalanne C."/>
            <person name="Gautier V."/>
            <person name="Ament-Velasquez S.L."/>
            <person name="Kruys A."/>
            <person name="Hutchinson M.I."/>
            <person name="Powell A.J."/>
            <person name="Barry K."/>
            <person name="Miller A.N."/>
            <person name="Grigoriev I.V."/>
            <person name="Debuchy R."/>
            <person name="Gladieux P."/>
            <person name="Hiltunen Thoren M."/>
            <person name="Johannesson H."/>
        </authorList>
    </citation>
    <scope>NUCLEOTIDE SEQUENCE</scope>
    <source>
        <strain evidence="3">PSN293</strain>
    </source>
</reference>
<proteinExistence type="predicted"/>
<evidence type="ECO:0000313" key="4">
    <source>
        <dbReference type="Proteomes" id="UP001301769"/>
    </source>
</evidence>
<sequence>MRLPFESSLPFPTVSNDSSASIISPLTLPRGGYFDLPTSKLATVYSPLSPNVRGPAVPQPPQFLSPHLTPVTKEVQYQLQHRSTSMPPSYRGASNTMASPLPSISGLPAGHPRSISADAASAPSHVHLIRRLVQQNARIREAWEAERKYMEANRERAEEVYKEERAFMEEERMEWEAEKTDLLREIKRLHQLVMSLGLDPRQLSPDAAGGPTHLRGGGTTDYSPESMRSSHSSQGSGQQGLPHPTVGWGGVVQSNGPGDQTRFPPCSDAVSPKEETQTNTDPVPVVTVDIQEIHPELEGIPIKVDSLQKTTFTDAPSAKSSKSSSRASSPPTDNNNNNNNNNNRPRLFTKGSNEQTLEVLAAPVHDRLTMHAGHTPSHSLSQLPTISATTTASSSGESTPKMLQADGADSKGLAPIPEGDDTCQFDSDHHPAPNLEAQEDRELKGPLMVRNMPAHDEIFFRRLSDKLEEVQKDTMAALPAVLKDSAISEAEDCKPEAVSPAAGGSPAAQEAAPDKSDHGSPKGRGGEELDIPLKLKKSFNFGAPLGEFR</sequence>
<evidence type="ECO:0000256" key="1">
    <source>
        <dbReference type="SAM" id="Coils"/>
    </source>
</evidence>
<feature type="region of interest" description="Disordered" evidence="2">
    <location>
        <begin position="370"/>
        <end position="412"/>
    </location>
</feature>
<dbReference type="AlphaFoldDB" id="A0AAN6YFU5"/>
<feature type="region of interest" description="Disordered" evidence="2">
    <location>
        <begin position="200"/>
        <end position="285"/>
    </location>
</feature>
<reference evidence="3" key="2">
    <citation type="submission" date="2023-05" db="EMBL/GenBank/DDBJ databases">
        <authorList>
            <consortium name="Lawrence Berkeley National Laboratory"/>
            <person name="Steindorff A."/>
            <person name="Hensen N."/>
            <person name="Bonometti L."/>
            <person name="Westerberg I."/>
            <person name="Brannstrom I.O."/>
            <person name="Guillou S."/>
            <person name="Cros-Aarteil S."/>
            <person name="Calhoun S."/>
            <person name="Haridas S."/>
            <person name="Kuo A."/>
            <person name="Mondo S."/>
            <person name="Pangilinan J."/>
            <person name="Riley R."/>
            <person name="Labutti K."/>
            <person name="Andreopoulos B."/>
            <person name="Lipzen A."/>
            <person name="Chen C."/>
            <person name="Yanf M."/>
            <person name="Daum C."/>
            <person name="Ng V."/>
            <person name="Clum A."/>
            <person name="Ohm R."/>
            <person name="Martin F."/>
            <person name="Silar P."/>
            <person name="Natvig D."/>
            <person name="Lalanne C."/>
            <person name="Gautier V."/>
            <person name="Ament-Velasquez S.L."/>
            <person name="Kruys A."/>
            <person name="Hutchinson M.I."/>
            <person name="Powell A.J."/>
            <person name="Barry K."/>
            <person name="Miller A.N."/>
            <person name="Grigoriev I.V."/>
            <person name="Debuchy R."/>
            <person name="Gladieux P."/>
            <person name="Thoren M.H."/>
            <person name="Johannesson H."/>
        </authorList>
    </citation>
    <scope>NUCLEOTIDE SEQUENCE</scope>
    <source>
        <strain evidence="3">PSN293</strain>
    </source>
</reference>
<dbReference type="Proteomes" id="UP001301769">
    <property type="component" value="Unassembled WGS sequence"/>
</dbReference>
<feature type="region of interest" description="Disordered" evidence="2">
    <location>
        <begin position="313"/>
        <end position="349"/>
    </location>
</feature>
<evidence type="ECO:0000313" key="3">
    <source>
        <dbReference type="EMBL" id="KAK4215852.1"/>
    </source>
</evidence>